<dbReference type="PANTHER" id="PTHR24121:SF15">
    <property type="entry name" value="ANKYRIN REPEAT PROTEIN"/>
    <property type="match status" value="1"/>
</dbReference>
<dbReference type="Gene3D" id="1.25.40.20">
    <property type="entry name" value="Ankyrin repeat-containing domain"/>
    <property type="match status" value="1"/>
</dbReference>
<dbReference type="PANTHER" id="PTHR24121">
    <property type="entry name" value="NO MECHANORECEPTOR POTENTIAL C, ISOFORM D-RELATED"/>
    <property type="match status" value="1"/>
</dbReference>
<dbReference type="Proteomes" id="UP001341281">
    <property type="component" value="Chromosome 01"/>
</dbReference>
<organism evidence="1 2">
    <name type="scientific">Paspalum notatum var. saurae</name>
    <dbReference type="NCBI Taxonomy" id="547442"/>
    <lineage>
        <taxon>Eukaryota</taxon>
        <taxon>Viridiplantae</taxon>
        <taxon>Streptophyta</taxon>
        <taxon>Embryophyta</taxon>
        <taxon>Tracheophyta</taxon>
        <taxon>Spermatophyta</taxon>
        <taxon>Magnoliopsida</taxon>
        <taxon>Liliopsida</taxon>
        <taxon>Poales</taxon>
        <taxon>Poaceae</taxon>
        <taxon>PACMAD clade</taxon>
        <taxon>Panicoideae</taxon>
        <taxon>Andropogonodae</taxon>
        <taxon>Paspaleae</taxon>
        <taxon>Paspalinae</taxon>
        <taxon>Paspalum</taxon>
    </lineage>
</organism>
<dbReference type="InterPro" id="IPR036770">
    <property type="entry name" value="Ankyrin_rpt-contain_sf"/>
</dbReference>
<evidence type="ECO:0000313" key="2">
    <source>
        <dbReference type="Proteomes" id="UP001341281"/>
    </source>
</evidence>
<dbReference type="AlphaFoldDB" id="A0AAQ3PJU8"/>
<reference evidence="1 2" key="1">
    <citation type="submission" date="2024-02" db="EMBL/GenBank/DDBJ databases">
        <title>High-quality chromosome-scale genome assembly of Pensacola bahiagrass (Paspalum notatum Flugge var. saurae).</title>
        <authorList>
            <person name="Vega J.M."/>
            <person name="Podio M."/>
            <person name="Orjuela J."/>
            <person name="Siena L.A."/>
            <person name="Pessino S.C."/>
            <person name="Combes M.C."/>
            <person name="Mariac C."/>
            <person name="Albertini E."/>
            <person name="Pupilli F."/>
            <person name="Ortiz J.P.A."/>
            <person name="Leblanc O."/>
        </authorList>
    </citation>
    <scope>NUCLEOTIDE SEQUENCE [LARGE SCALE GENOMIC DNA]</scope>
    <source>
        <strain evidence="1">R1</strain>
        <tissue evidence="1">Leaf</tissue>
    </source>
</reference>
<sequence>MGHLILHVPGVLLGRTAQGNNCLHIASTHGHQRFCEVALRLDPSLLAAINSDGKTQTPLLAAVASAVFLSLLCCRERELSETILKQDKHGCNTLHHAIGRRHKDLALDLMKAEPGLSHAVNQNNE</sequence>
<name>A0AAQ3PJU8_PASNO</name>
<accession>A0AAQ3PJU8</accession>
<protein>
    <submittedName>
        <fullName evidence="1">Uncharacterized protein</fullName>
    </submittedName>
</protein>
<gene>
    <name evidence="1" type="ORF">U9M48_004384</name>
</gene>
<evidence type="ECO:0000313" key="1">
    <source>
        <dbReference type="EMBL" id="WVZ53444.1"/>
    </source>
</evidence>
<keyword evidence="2" id="KW-1185">Reference proteome</keyword>
<dbReference type="EMBL" id="CP144745">
    <property type="protein sequence ID" value="WVZ53444.1"/>
    <property type="molecule type" value="Genomic_DNA"/>
</dbReference>
<dbReference type="SUPFAM" id="SSF48403">
    <property type="entry name" value="Ankyrin repeat"/>
    <property type="match status" value="1"/>
</dbReference>
<proteinExistence type="predicted"/>